<dbReference type="EMBL" id="CAJVQB010073104">
    <property type="protein sequence ID" value="CAG8843637.1"/>
    <property type="molecule type" value="Genomic_DNA"/>
</dbReference>
<gene>
    <name evidence="1" type="ORF">GMARGA_LOCUS36648</name>
</gene>
<proteinExistence type="predicted"/>
<reference evidence="1 2" key="1">
    <citation type="submission" date="2021-06" db="EMBL/GenBank/DDBJ databases">
        <authorList>
            <person name="Kallberg Y."/>
            <person name="Tangrot J."/>
            <person name="Rosling A."/>
        </authorList>
    </citation>
    <scope>NUCLEOTIDE SEQUENCE [LARGE SCALE GENOMIC DNA]</scope>
    <source>
        <strain evidence="1 2">120-4 pot B 10/14</strain>
    </source>
</reference>
<comment type="caution">
    <text evidence="1">The sequence shown here is derived from an EMBL/GenBank/DDBJ whole genome shotgun (WGS) entry which is preliminary data.</text>
</comment>
<dbReference type="Proteomes" id="UP000789901">
    <property type="component" value="Unassembled WGS sequence"/>
</dbReference>
<evidence type="ECO:0000313" key="1">
    <source>
        <dbReference type="EMBL" id="CAG8843637.1"/>
    </source>
</evidence>
<evidence type="ECO:0000313" key="2">
    <source>
        <dbReference type="Proteomes" id="UP000789901"/>
    </source>
</evidence>
<protein>
    <submittedName>
        <fullName evidence="1">7648_t:CDS:1</fullName>
    </submittedName>
</protein>
<keyword evidence="2" id="KW-1185">Reference proteome</keyword>
<feature type="non-terminal residue" evidence="1">
    <location>
        <position position="44"/>
    </location>
</feature>
<sequence>MKNGEKSCSAAAEFRKQPPIVRRFFKILAEFAKDKYNKFYTNYT</sequence>
<name>A0ABN7WYL4_GIGMA</name>
<organism evidence="1 2">
    <name type="scientific">Gigaspora margarita</name>
    <dbReference type="NCBI Taxonomy" id="4874"/>
    <lineage>
        <taxon>Eukaryota</taxon>
        <taxon>Fungi</taxon>
        <taxon>Fungi incertae sedis</taxon>
        <taxon>Mucoromycota</taxon>
        <taxon>Glomeromycotina</taxon>
        <taxon>Glomeromycetes</taxon>
        <taxon>Diversisporales</taxon>
        <taxon>Gigasporaceae</taxon>
        <taxon>Gigaspora</taxon>
    </lineage>
</organism>
<accession>A0ABN7WYL4</accession>